<accession>A0A679NPV7</accession>
<reference evidence="3" key="1">
    <citation type="submission" date="2019-04" db="EMBL/GenBank/DDBJ databases">
        <authorList>
            <person name="Melise S."/>
            <person name="Noan J."/>
            <person name="Okalmin O."/>
        </authorList>
    </citation>
    <scope>NUCLEOTIDE SEQUENCE</scope>
    <source>
        <strain evidence="3">FN9</strain>
    </source>
</reference>
<dbReference type="Proteomes" id="UP000746612">
    <property type="component" value="Unassembled WGS sequence"/>
</dbReference>
<dbReference type="EMBL" id="CAJPIJ010000112">
    <property type="protein sequence ID" value="CAG1979047.1"/>
    <property type="molecule type" value="Genomic_DNA"/>
</dbReference>
<evidence type="ECO:0000256" key="1">
    <source>
        <dbReference type="SAM" id="MobiDB-lite"/>
    </source>
</evidence>
<dbReference type="EMBL" id="CAAKMV010000196">
    <property type="protein sequence ID" value="VIO64485.1"/>
    <property type="molecule type" value="Genomic_DNA"/>
</dbReference>
<sequence>MHAMRQIWIPEVPMLVPFDKHFLEASSTVALGRGRDCMENRMRRSGASLPPSGGFIEQPDSHQYPAREKNHSVPIAVDAWLTRQGPNHPPVIPNEKPYPLTLLDDVPGSRWESRARVSFV</sequence>
<name>A0A679NPV7_GIBZA</name>
<reference evidence="2" key="2">
    <citation type="submission" date="2021-03" db="EMBL/GenBank/DDBJ databases">
        <authorList>
            <person name="Alouane T."/>
            <person name="Langin T."/>
            <person name="Bonhomme L."/>
        </authorList>
    </citation>
    <scope>NUCLEOTIDE SEQUENCE</scope>
    <source>
        <strain evidence="2">MDC_Fg202</strain>
    </source>
</reference>
<evidence type="ECO:0000313" key="2">
    <source>
        <dbReference type="EMBL" id="CAG1979047.1"/>
    </source>
</evidence>
<evidence type="ECO:0000313" key="3">
    <source>
        <dbReference type="EMBL" id="VIO64485.1"/>
    </source>
</evidence>
<feature type="region of interest" description="Disordered" evidence="1">
    <location>
        <begin position="43"/>
        <end position="69"/>
    </location>
</feature>
<gene>
    <name evidence="3" type="ORF">FUG_LOCUS562630</name>
    <name evidence="2" type="ORF">MDCFG202_LOCUS185297</name>
</gene>
<proteinExistence type="predicted"/>
<dbReference type="AlphaFoldDB" id="A0A679NPV7"/>
<dbReference type="OrthoDB" id="10351851at2759"/>
<organism evidence="3">
    <name type="scientific">Gibberella zeae</name>
    <name type="common">Wheat head blight fungus</name>
    <name type="synonym">Fusarium graminearum</name>
    <dbReference type="NCBI Taxonomy" id="5518"/>
    <lineage>
        <taxon>Eukaryota</taxon>
        <taxon>Fungi</taxon>
        <taxon>Dikarya</taxon>
        <taxon>Ascomycota</taxon>
        <taxon>Pezizomycotina</taxon>
        <taxon>Sordariomycetes</taxon>
        <taxon>Hypocreomycetidae</taxon>
        <taxon>Hypocreales</taxon>
        <taxon>Nectriaceae</taxon>
        <taxon>Fusarium</taxon>
    </lineage>
</organism>
<dbReference type="OMA" id="GRDCMEN"/>
<protein>
    <submittedName>
        <fullName evidence="3">Uncharacterized protein</fullName>
    </submittedName>
</protein>